<accession>A0A9Q0XCH6</accession>
<reference evidence="1" key="1">
    <citation type="journal article" date="2023" name="DNA Res.">
        <title>Chromosome-level genome assembly of Phrynocephalus forsythii using third-generation DNA sequencing and Hi-C analysis.</title>
        <authorList>
            <person name="Qi Y."/>
            <person name="Zhao W."/>
            <person name="Zhao Y."/>
            <person name="Niu C."/>
            <person name="Cao S."/>
            <person name="Zhang Y."/>
        </authorList>
    </citation>
    <scope>NUCLEOTIDE SEQUENCE</scope>
    <source>
        <tissue evidence="1">Muscle</tissue>
    </source>
</reference>
<gene>
    <name evidence="1" type="ORF">JRQ81_007656</name>
</gene>
<comment type="caution">
    <text evidence="1">The sequence shown here is derived from an EMBL/GenBank/DDBJ whole genome shotgun (WGS) entry which is preliminary data.</text>
</comment>
<sequence>MASLEGGEKQLFEKFWQGTFKAVATPRPGSVIVASITSRKPWAREGVCTGSTAATKLPPVVISWERQAQLSVAATSWPVITPWIHSS</sequence>
<proteinExistence type="predicted"/>
<organism evidence="1 2">
    <name type="scientific">Phrynocephalus forsythii</name>
    <dbReference type="NCBI Taxonomy" id="171643"/>
    <lineage>
        <taxon>Eukaryota</taxon>
        <taxon>Metazoa</taxon>
        <taxon>Chordata</taxon>
        <taxon>Craniata</taxon>
        <taxon>Vertebrata</taxon>
        <taxon>Euteleostomi</taxon>
        <taxon>Lepidosauria</taxon>
        <taxon>Squamata</taxon>
        <taxon>Bifurcata</taxon>
        <taxon>Unidentata</taxon>
        <taxon>Episquamata</taxon>
        <taxon>Toxicofera</taxon>
        <taxon>Iguania</taxon>
        <taxon>Acrodonta</taxon>
        <taxon>Agamidae</taxon>
        <taxon>Agaminae</taxon>
        <taxon>Phrynocephalus</taxon>
    </lineage>
</organism>
<evidence type="ECO:0000313" key="1">
    <source>
        <dbReference type="EMBL" id="KAJ7309602.1"/>
    </source>
</evidence>
<dbReference type="EMBL" id="JAPFRF010000016">
    <property type="protein sequence ID" value="KAJ7309602.1"/>
    <property type="molecule type" value="Genomic_DNA"/>
</dbReference>
<dbReference type="Proteomes" id="UP001142489">
    <property type="component" value="Unassembled WGS sequence"/>
</dbReference>
<protein>
    <submittedName>
        <fullName evidence="1">Uncharacterized protein</fullName>
    </submittedName>
</protein>
<name>A0A9Q0XCH6_9SAUR</name>
<dbReference type="OrthoDB" id="9050394at2759"/>
<dbReference type="AlphaFoldDB" id="A0A9Q0XCH6"/>
<evidence type="ECO:0000313" key="2">
    <source>
        <dbReference type="Proteomes" id="UP001142489"/>
    </source>
</evidence>
<keyword evidence="2" id="KW-1185">Reference proteome</keyword>